<evidence type="ECO:0000313" key="1">
    <source>
        <dbReference type="EMBL" id="CAI6336046.1"/>
    </source>
</evidence>
<name>A0A9W4UH11_9PLEO</name>
<dbReference type="AlphaFoldDB" id="A0A9W4UH11"/>
<sequence>MEFPRAVLRSKLPPSCLNLYYMTTPRTFLGGKKTRNPGTQKIPRELYLFHIVESSPWPMCCSSCTVNRAESGRPLTWDCIFRNRTLLVRAGSEIRLKKCRDAIRFARRDIAWPGSMRGTVAMCTTHIQVNYSS</sequence>
<dbReference type="EMBL" id="CAOQHR010000006">
    <property type="protein sequence ID" value="CAI6336046.1"/>
    <property type="molecule type" value="Genomic_DNA"/>
</dbReference>
<gene>
    <name evidence="1" type="ORF">PDIGIT_LOCUS9136</name>
</gene>
<accession>A0A9W4UH11</accession>
<proteinExistence type="predicted"/>
<dbReference type="Proteomes" id="UP001152607">
    <property type="component" value="Unassembled WGS sequence"/>
</dbReference>
<keyword evidence="2" id="KW-1185">Reference proteome</keyword>
<comment type="caution">
    <text evidence="1">The sequence shown here is derived from an EMBL/GenBank/DDBJ whole genome shotgun (WGS) entry which is preliminary data.</text>
</comment>
<evidence type="ECO:0000313" key="2">
    <source>
        <dbReference type="Proteomes" id="UP001152607"/>
    </source>
</evidence>
<protein>
    <submittedName>
        <fullName evidence="1">Uncharacterized protein</fullName>
    </submittedName>
</protein>
<reference evidence="1" key="1">
    <citation type="submission" date="2023-01" db="EMBL/GenBank/DDBJ databases">
        <authorList>
            <person name="Van Ghelder C."/>
            <person name="Rancurel C."/>
        </authorList>
    </citation>
    <scope>NUCLEOTIDE SEQUENCE</scope>
    <source>
        <strain evidence="1">CNCM I-4278</strain>
    </source>
</reference>
<organism evidence="1 2">
    <name type="scientific">Periconia digitata</name>
    <dbReference type="NCBI Taxonomy" id="1303443"/>
    <lineage>
        <taxon>Eukaryota</taxon>
        <taxon>Fungi</taxon>
        <taxon>Dikarya</taxon>
        <taxon>Ascomycota</taxon>
        <taxon>Pezizomycotina</taxon>
        <taxon>Dothideomycetes</taxon>
        <taxon>Pleosporomycetidae</taxon>
        <taxon>Pleosporales</taxon>
        <taxon>Massarineae</taxon>
        <taxon>Periconiaceae</taxon>
        <taxon>Periconia</taxon>
    </lineage>
</organism>